<dbReference type="SUPFAM" id="SSF53850">
    <property type="entry name" value="Periplasmic binding protein-like II"/>
    <property type="match status" value="1"/>
</dbReference>
<evidence type="ECO:0000313" key="2">
    <source>
        <dbReference type="EMBL" id="KMS66908.1"/>
    </source>
</evidence>
<dbReference type="InterPro" id="IPR007210">
    <property type="entry name" value="ABC_Gly_betaine_transp_sub-bd"/>
</dbReference>
<evidence type="ECO:0000259" key="1">
    <source>
        <dbReference type="Pfam" id="PF04069"/>
    </source>
</evidence>
<feature type="domain" description="ABC-type glycine betaine transport system substrate-binding" evidence="1">
    <location>
        <begin position="1"/>
        <end position="84"/>
    </location>
</feature>
<dbReference type="RefSeq" id="WP_048587257.1">
    <property type="nucleotide sequence ID" value="NZ_LFNT01000127.1"/>
</dbReference>
<dbReference type="Proteomes" id="UP000037432">
    <property type="component" value="Unassembled WGS sequence"/>
</dbReference>
<dbReference type="AlphaFoldDB" id="A0A0J7YUT0"/>
<gene>
    <name evidence="2" type="ORF">ACM01_44540</name>
</gene>
<accession>A0A0J7YUT0</accession>
<name>A0A0J7YUT0_STRVR</name>
<proteinExistence type="predicted"/>
<dbReference type="Pfam" id="PF04069">
    <property type="entry name" value="OpuAC"/>
    <property type="match status" value="1"/>
</dbReference>
<organism evidence="2 3">
    <name type="scientific">Streptomyces viridochromogenes</name>
    <dbReference type="NCBI Taxonomy" id="1938"/>
    <lineage>
        <taxon>Bacteria</taxon>
        <taxon>Bacillati</taxon>
        <taxon>Actinomycetota</taxon>
        <taxon>Actinomycetes</taxon>
        <taxon>Kitasatosporales</taxon>
        <taxon>Streptomycetaceae</taxon>
        <taxon>Streptomyces</taxon>
    </lineage>
</organism>
<dbReference type="PATRIC" id="fig|1938.3.peg.1432"/>
<sequence>VTLWSPHWAYGKYDLRKLKDPEGAWGKGEQIHTVAKKDFGQEFPELSGWLKNFKLTEEQLASLEVEIQKGGAGNEKESARRWMDAHPGIEDELAPVAG</sequence>
<comment type="caution">
    <text evidence="2">The sequence shown here is derived from an EMBL/GenBank/DDBJ whole genome shotgun (WGS) entry which is preliminary data.</text>
</comment>
<dbReference type="Gene3D" id="3.40.190.100">
    <property type="entry name" value="Glycine betaine-binding periplasmic protein, domain 2"/>
    <property type="match status" value="1"/>
</dbReference>
<dbReference type="Gene3D" id="3.10.105.10">
    <property type="entry name" value="Dipeptide-binding Protein, Domain 3"/>
    <property type="match status" value="1"/>
</dbReference>
<dbReference type="EMBL" id="LFNT01000127">
    <property type="protein sequence ID" value="KMS66908.1"/>
    <property type="molecule type" value="Genomic_DNA"/>
</dbReference>
<protein>
    <recommendedName>
        <fullName evidence="1">ABC-type glycine betaine transport system substrate-binding domain-containing protein</fullName>
    </recommendedName>
</protein>
<evidence type="ECO:0000313" key="3">
    <source>
        <dbReference type="Proteomes" id="UP000037432"/>
    </source>
</evidence>
<dbReference type="GO" id="GO:0022857">
    <property type="term" value="F:transmembrane transporter activity"/>
    <property type="evidence" value="ECO:0007669"/>
    <property type="project" value="InterPro"/>
</dbReference>
<feature type="non-terminal residue" evidence="2">
    <location>
        <position position="1"/>
    </location>
</feature>
<dbReference type="GO" id="GO:0043190">
    <property type="term" value="C:ATP-binding cassette (ABC) transporter complex"/>
    <property type="evidence" value="ECO:0007669"/>
    <property type="project" value="InterPro"/>
</dbReference>
<reference evidence="2 3" key="1">
    <citation type="submission" date="2015-06" db="EMBL/GenBank/DDBJ databases">
        <authorList>
            <person name="Ju K.-S."/>
            <person name="Doroghazi J.R."/>
            <person name="Metcalf W.W."/>
        </authorList>
    </citation>
    <scope>NUCLEOTIDE SEQUENCE [LARGE SCALE GENOMIC DNA]</scope>
    <source>
        <strain evidence="2 3">NRRL 3414</strain>
    </source>
</reference>